<evidence type="ECO:0000256" key="7">
    <source>
        <dbReference type="ARBA" id="ARBA00019373"/>
    </source>
</evidence>
<gene>
    <name evidence="20" type="ORF">EIK76_04595</name>
</gene>
<evidence type="ECO:0000256" key="5">
    <source>
        <dbReference type="ARBA" id="ARBA00010185"/>
    </source>
</evidence>
<dbReference type="PANTHER" id="PTHR46382:SF1">
    <property type="entry name" value="PHOSPHATIDATE CYTIDYLYLTRANSFERASE"/>
    <property type="match status" value="1"/>
</dbReference>
<feature type="transmembrane region" description="Helical" evidence="19">
    <location>
        <begin position="152"/>
        <end position="173"/>
    </location>
</feature>
<evidence type="ECO:0000256" key="4">
    <source>
        <dbReference type="ARBA" id="ARBA00005189"/>
    </source>
</evidence>
<reference evidence="20 21" key="1">
    <citation type="submission" date="2018-11" db="EMBL/GenBank/DDBJ databases">
        <title>Draft genome analysis of Rheinheimera mesophila isolated from an industrial waste site.</title>
        <authorList>
            <person name="Yu Q."/>
            <person name="Qi Y."/>
            <person name="Zhang H."/>
            <person name="Lu Y."/>
            <person name="Pu J."/>
        </authorList>
    </citation>
    <scope>NUCLEOTIDE SEQUENCE [LARGE SCALE GENOMIC DNA]</scope>
    <source>
        <strain evidence="20 21">IITR13</strain>
    </source>
</reference>
<dbReference type="PANTHER" id="PTHR46382">
    <property type="entry name" value="PHOSPHATIDATE CYTIDYLYLTRANSFERASE"/>
    <property type="match status" value="1"/>
</dbReference>
<feature type="transmembrane region" description="Helical" evidence="19">
    <location>
        <begin position="120"/>
        <end position="140"/>
    </location>
</feature>
<keyword evidence="15 19" id="KW-0472">Membrane</keyword>
<dbReference type="RefSeq" id="WP_046519530.1">
    <property type="nucleotide sequence ID" value="NZ_LAVS01000013.1"/>
</dbReference>
<name>A0A3P3QQ83_9GAMM</name>
<evidence type="ECO:0000313" key="21">
    <source>
        <dbReference type="Proteomes" id="UP000276260"/>
    </source>
</evidence>
<dbReference type="EC" id="2.7.7.41" evidence="6 18"/>
<keyword evidence="17" id="KW-1208">Phospholipid metabolism</keyword>
<feature type="transmembrane region" description="Helical" evidence="19">
    <location>
        <begin position="194"/>
        <end position="214"/>
    </location>
</feature>
<comment type="pathway">
    <text evidence="3 18">Phospholipid metabolism; CDP-diacylglycerol biosynthesis; CDP-diacylglycerol from sn-glycerol 3-phosphate: step 3/3.</text>
</comment>
<evidence type="ECO:0000256" key="2">
    <source>
        <dbReference type="ARBA" id="ARBA00004651"/>
    </source>
</evidence>
<dbReference type="UniPathway" id="UPA00557">
    <property type="reaction ID" value="UER00614"/>
</dbReference>
<dbReference type="Pfam" id="PF01148">
    <property type="entry name" value="CTP_transf_1"/>
    <property type="match status" value="1"/>
</dbReference>
<organism evidence="20 21">
    <name type="scientific">Rheinheimera mesophila</name>
    <dbReference type="NCBI Taxonomy" id="1547515"/>
    <lineage>
        <taxon>Bacteria</taxon>
        <taxon>Pseudomonadati</taxon>
        <taxon>Pseudomonadota</taxon>
        <taxon>Gammaproteobacteria</taxon>
        <taxon>Chromatiales</taxon>
        <taxon>Chromatiaceae</taxon>
        <taxon>Rheinheimera</taxon>
    </lineage>
</organism>
<keyword evidence="13 19" id="KW-1133">Transmembrane helix</keyword>
<dbReference type="GO" id="GO:0004605">
    <property type="term" value="F:phosphatidate cytidylyltransferase activity"/>
    <property type="evidence" value="ECO:0007669"/>
    <property type="project" value="UniProtKB-EC"/>
</dbReference>
<dbReference type="GO" id="GO:0005886">
    <property type="term" value="C:plasma membrane"/>
    <property type="evidence" value="ECO:0007669"/>
    <property type="project" value="UniProtKB-SubCell"/>
</dbReference>
<comment type="similarity">
    <text evidence="5 18">Belongs to the CDS family.</text>
</comment>
<feature type="transmembrane region" description="Helical" evidence="19">
    <location>
        <begin position="28"/>
        <end position="49"/>
    </location>
</feature>
<keyword evidence="14" id="KW-0443">Lipid metabolism</keyword>
<evidence type="ECO:0000256" key="11">
    <source>
        <dbReference type="ARBA" id="ARBA00022692"/>
    </source>
</evidence>
<evidence type="ECO:0000256" key="15">
    <source>
        <dbReference type="ARBA" id="ARBA00023136"/>
    </source>
</evidence>
<evidence type="ECO:0000256" key="8">
    <source>
        <dbReference type="ARBA" id="ARBA00022475"/>
    </source>
</evidence>
<comment type="caution">
    <text evidence="20">The sequence shown here is derived from an EMBL/GenBank/DDBJ whole genome shotgun (WGS) entry which is preliminary data.</text>
</comment>
<dbReference type="PROSITE" id="PS01315">
    <property type="entry name" value="CDS"/>
    <property type="match status" value="1"/>
</dbReference>
<protein>
    <recommendedName>
        <fullName evidence="7 18">Phosphatidate cytidylyltransferase</fullName>
        <ecNumber evidence="6 18">2.7.7.41</ecNumber>
    </recommendedName>
</protein>
<evidence type="ECO:0000256" key="19">
    <source>
        <dbReference type="SAM" id="Phobius"/>
    </source>
</evidence>
<comment type="catalytic activity">
    <reaction evidence="1 18">
        <text>a 1,2-diacyl-sn-glycero-3-phosphate + CTP + H(+) = a CDP-1,2-diacyl-sn-glycerol + diphosphate</text>
        <dbReference type="Rhea" id="RHEA:16229"/>
        <dbReference type="ChEBI" id="CHEBI:15378"/>
        <dbReference type="ChEBI" id="CHEBI:33019"/>
        <dbReference type="ChEBI" id="CHEBI:37563"/>
        <dbReference type="ChEBI" id="CHEBI:58332"/>
        <dbReference type="ChEBI" id="CHEBI:58608"/>
        <dbReference type="EC" id="2.7.7.41"/>
    </reaction>
</comment>
<feature type="transmembrane region" description="Helical" evidence="19">
    <location>
        <begin position="85"/>
        <end position="108"/>
    </location>
</feature>
<keyword evidence="10 18" id="KW-0808">Transferase</keyword>
<evidence type="ECO:0000256" key="10">
    <source>
        <dbReference type="ARBA" id="ARBA00022679"/>
    </source>
</evidence>
<evidence type="ECO:0000256" key="16">
    <source>
        <dbReference type="ARBA" id="ARBA00023209"/>
    </source>
</evidence>
<comment type="subcellular location">
    <subcellularLocation>
        <location evidence="2">Cell membrane</location>
        <topology evidence="2">Multi-pass membrane protein</topology>
    </subcellularLocation>
</comment>
<evidence type="ECO:0000256" key="1">
    <source>
        <dbReference type="ARBA" id="ARBA00001698"/>
    </source>
</evidence>
<evidence type="ECO:0000256" key="6">
    <source>
        <dbReference type="ARBA" id="ARBA00012487"/>
    </source>
</evidence>
<proteinExistence type="inferred from homology"/>
<dbReference type="EMBL" id="RRCF01000001">
    <property type="protein sequence ID" value="RRJ23357.1"/>
    <property type="molecule type" value="Genomic_DNA"/>
</dbReference>
<keyword evidence="16" id="KW-0594">Phospholipid biosynthesis</keyword>
<keyword evidence="8" id="KW-1003">Cell membrane</keyword>
<dbReference type="GO" id="GO:0016024">
    <property type="term" value="P:CDP-diacylglycerol biosynthetic process"/>
    <property type="evidence" value="ECO:0007669"/>
    <property type="project" value="UniProtKB-UniPathway"/>
</dbReference>
<feature type="transmembrane region" description="Helical" evidence="19">
    <location>
        <begin position="56"/>
        <end position="73"/>
    </location>
</feature>
<keyword evidence="12 18" id="KW-0548">Nucleotidyltransferase</keyword>
<keyword evidence="21" id="KW-1185">Reference proteome</keyword>
<evidence type="ECO:0000313" key="20">
    <source>
        <dbReference type="EMBL" id="RRJ23357.1"/>
    </source>
</evidence>
<dbReference type="AlphaFoldDB" id="A0A3P3QQ83"/>
<evidence type="ECO:0000256" key="17">
    <source>
        <dbReference type="ARBA" id="ARBA00023264"/>
    </source>
</evidence>
<comment type="pathway">
    <text evidence="4">Lipid metabolism.</text>
</comment>
<evidence type="ECO:0000256" key="13">
    <source>
        <dbReference type="ARBA" id="ARBA00022989"/>
    </source>
</evidence>
<evidence type="ECO:0000256" key="9">
    <source>
        <dbReference type="ARBA" id="ARBA00022516"/>
    </source>
</evidence>
<keyword evidence="11 18" id="KW-0812">Transmembrane</keyword>
<keyword evidence="9" id="KW-0444">Lipid biosynthesis</keyword>
<evidence type="ECO:0000256" key="12">
    <source>
        <dbReference type="ARBA" id="ARBA00022695"/>
    </source>
</evidence>
<accession>A0A3P3QQ83</accession>
<evidence type="ECO:0000256" key="3">
    <source>
        <dbReference type="ARBA" id="ARBA00005119"/>
    </source>
</evidence>
<dbReference type="OrthoDB" id="9799199at2"/>
<evidence type="ECO:0000256" key="18">
    <source>
        <dbReference type="RuleBase" id="RU003938"/>
    </source>
</evidence>
<dbReference type="InterPro" id="IPR000374">
    <property type="entry name" value="PC_trans"/>
</dbReference>
<sequence>MFKQRVITALIMAPLALAAVFFLPLHYFAIFIAAAFLIGAWEWSLFCGYTTKSSQYSFISVVALSMALIYWQLPDTAYWPVQLDQLSNSVLALGVIWWLIAVLLVLSYPRSSQSWAQGHLRRALMGWFTLVPAWTALLLIRSVDFYQSSYTGAWLICLLLGIVWAADIGGYFIGKPFGKRKLLPAVSPGKTLEGMLGGIGFVMLLVTAVAYHLGFPEETATWYLAALVLTILSVFGDLSESMFKRVAGLKDSGSIIPGHGGILDRIDSLTATAPLYAVLVALIGGFA</sequence>
<evidence type="ECO:0000256" key="14">
    <source>
        <dbReference type="ARBA" id="ARBA00023098"/>
    </source>
</evidence>
<feature type="transmembrane region" description="Helical" evidence="19">
    <location>
        <begin position="220"/>
        <end position="238"/>
    </location>
</feature>
<dbReference type="Proteomes" id="UP000276260">
    <property type="component" value="Unassembled WGS sequence"/>
</dbReference>